<evidence type="ECO:0008006" key="3">
    <source>
        <dbReference type="Google" id="ProtNLM"/>
    </source>
</evidence>
<dbReference type="Proteomes" id="UP000642910">
    <property type="component" value="Unassembled WGS sequence"/>
</dbReference>
<proteinExistence type="predicted"/>
<keyword evidence="2" id="KW-1185">Reference proteome</keyword>
<reference evidence="1 2" key="1">
    <citation type="submission" date="2020-11" db="EMBL/GenBank/DDBJ databases">
        <title>Genomic insight of Alicyclobacillus mali FL 18 reveals a new arsenic-resistant strain, with potential in environmental biotechnology.</title>
        <authorList>
            <person name="Fiorentino G."/>
            <person name="Gallo G."/>
            <person name="Aulitto M."/>
        </authorList>
    </citation>
    <scope>NUCLEOTIDE SEQUENCE [LARGE SCALE GENOMIC DNA]</scope>
    <source>
        <strain evidence="1 2">FL 18</strain>
    </source>
</reference>
<organism evidence="1 2">
    <name type="scientific">Alicyclobacillus mali</name>
    <name type="common">ex Roth et al. 2021</name>
    <dbReference type="NCBI Taxonomy" id="1123961"/>
    <lineage>
        <taxon>Bacteria</taxon>
        <taxon>Bacillati</taxon>
        <taxon>Bacillota</taxon>
        <taxon>Bacilli</taxon>
        <taxon>Bacillales</taxon>
        <taxon>Alicyclobacillaceae</taxon>
        <taxon>Alicyclobacillus</taxon>
    </lineage>
</organism>
<protein>
    <recommendedName>
        <fullName evidence="3">Transposase/invertase (TIGR01784 family)</fullName>
    </recommendedName>
</protein>
<evidence type="ECO:0000313" key="1">
    <source>
        <dbReference type="EMBL" id="MBF8377350.1"/>
    </source>
</evidence>
<gene>
    <name evidence="1" type="ORF">IW967_05620</name>
</gene>
<name>A0ABS0F227_9BACL</name>
<dbReference type="EMBL" id="JADPKZ010000035">
    <property type="protein sequence ID" value="MBF8377350.1"/>
    <property type="molecule type" value="Genomic_DNA"/>
</dbReference>
<sequence>MQKELRTVSKLAEELYEEGRMEGHMEIIRNMLRKGMKIEDIAEMTGLPKQEIEELARKQAH</sequence>
<accession>A0ABS0F227</accession>
<comment type="caution">
    <text evidence="1">The sequence shown here is derived from an EMBL/GenBank/DDBJ whole genome shotgun (WGS) entry which is preliminary data.</text>
</comment>
<evidence type="ECO:0000313" key="2">
    <source>
        <dbReference type="Proteomes" id="UP000642910"/>
    </source>
</evidence>